<dbReference type="InterPro" id="IPR017451">
    <property type="entry name" value="F-box-assoc_interact_dom"/>
</dbReference>
<dbReference type="InterPro" id="IPR015915">
    <property type="entry name" value="Kelch-typ_b-propeller"/>
</dbReference>
<dbReference type="InterPro" id="IPR013187">
    <property type="entry name" value="F-box-assoc_dom_typ3"/>
</dbReference>
<sequence>MSLKQLDQSQMPVSTADLAPNVPQELIIDVLLRLPAKSVSKFRCVSKSWRSLLSDSVFIKAYLDLHLHHPQKFILSSSAPTEKSTLSTLSLNPTGSADNDGVSKKLTLLENKLTGATIIGSCNGLVLVSKFKRRSPDTKYYLINLTTMELVGIPANPLAPWARRGGIAFGYDRSNDDYKIVMFFGSDKVNNDAYLDVFSLRSGTWRRIDVLCDRPADVKGVFLNGVVHWLGECDGSLIMSFDLSSGEFKPLPGPSSPPEDSFFDRIEVFGGCLAVVAFTGYSTEVSMMNRGFYMDVWMMKEYGVQESWTKYRPNTHPDTCLSLPVCLLGDDDLVLHVHQSLHKLVVHSLTGESKRDMLVTGIGNAFRDVKGFCESVVSPILRKCPVL</sequence>
<accession>A0A6P6X362</accession>
<reference evidence="2" key="1">
    <citation type="journal article" date="2025" name="Foods">
        <title>Unveiling the Microbial Signatures of Arabica Coffee Cherries: Insights into Ripeness Specific Diversity, Functional Traits, and Implications for Quality and Safety.</title>
        <authorList>
            <consortium name="RefSeq"/>
            <person name="Tenea G.N."/>
            <person name="Cifuentes V."/>
            <person name="Reyes P."/>
            <person name="Cevallos-Vallejos M."/>
        </authorList>
    </citation>
    <scope>NUCLEOTIDE SEQUENCE [LARGE SCALE GENOMIC DNA]</scope>
</reference>
<dbReference type="Proteomes" id="UP001652660">
    <property type="component" value="Chromosome 4c"/>
</dbReference>
<dbReference type="InterPro" id="IPR036047">
    <property type="entry name" value="F-box-like_dom_sf"/>
</dbReference>
<dbReference type="Pfam" id="PF00646">
    <property type="entry name" value="F-box"/>
    <property type="match status" value="1"/>
</dbReference>
<dbReference type="InterPro" id="IPR050796">
    <property type="entry name" value="SCF_F-box_component"/>
</dbReference>
<organism evidence="2 3">
    <name type="scientific">Coffea arabica</name>
    <name type="common">Arabian coffee</name>
    <dbReference type="NCBI Taxonomy" id="13443"/>
    <lineage>
        <taxon>Eukaryota</taxon>
        <taxon>Viridiplantae</taxon>
        <taxon>Streptophyta</taxon>
        <taxon>Embryophyta</taxon>
        <taxon>Tracheophyta</taxon>
        <taxon>Spermatophyta</taxon>
        <taxon>Magnoliopsida</taxon>
        <taxon>eudicotyledons</taxon>
        <taxon>Gunneridae</taxon>
        <taxon>Pentapetalae</taxon>
        <taxon>asterids</taxon>
        <taxon>lamiids</taxon>
        <taxon>Gentianales</taxon>
        <taxon>Rubiaceae</taxon>
        <taxon>Ixoroideae</taxon>
        <taxon>Gardenieae complex</taxon>
        <taxon>Bertiereae - Coffeeae clade</taxon>
        <taxon>Coffeeae</taxon>
        <taxon>Coffea</taxon>
    </lineage>
</organism>
<dbReference type="SUPFAM" id="SSF81383">
    <property type="entry name" value="F-box domain"/>
    <property type="match status" value="1"/>
</dbReference>
<dbReference type="SMART" id="SM00256">
    <property type="entry name" value="FBOX"/>
    <property type="match status" value="1"/>
</dbReference>
<keyword evidence="2" id="KW-1185">Reference proteome</keyword>
<dbReference type="PROSITE" id="PS50181">
    <property type="entry name" value="FBOX"/>
    <property type="match status" value="1"/>
</dbReference>
<evidence type="ECO:0000313" key="3">
    <source>
        <dbReference type="RefSeq" id="XP_027122030.1"/>
    </source>
</evidence>
<feature type="domain" description="F-box" evidence="1">
    <location>
        <begin position="16"/>
        <end position="62"/>
    </location>
</feature>
<dbReference type="CDD" id="cd22157">
    <property type="entry name" value="F-box_AtFBW1-like"/>
    <property type="match status" value="1"/>
</dbReference>
<dbReference type="Gene3D" id="1.20.1280.50">
    <property type="match status" value="1"/>
</dbReference>
<reference evidence="3" key="2">
    <citation type="submission" date="2025-08" db="UniProtKB">
        <authorList>
            <consortium name="RefSeq"/>
        </authorList>
    </citation>
    <scope>IDENTIFICATION</scope>
    <source>
        <tissue evidence="3">Leaves</tissue>
    </source>
</reference>
<dbReference type="PANTHER" id="PTHR31672">
    <property type="entry name" value="BNACNNG10540D PROTEIN"/>
    <property type="match status" value="1"/>
</dbReference>
<evidence type="ECO:0000259" key="1">
    <source>
        <dbReference type="PROSITE" id="PS50181"/>
    </source>
</evidence>
<dbReference type="InterPro" id="IPR011043">
    <property type="entry name" value="Gal_Oxase/kelch_b-propeller"/>
</dbReference>
<dbReference type="RefSeq" id="XP_027122030.1">
    <property type="nucleotide sequence ID" value="XM_027266229.2"/>
</dbReference>
<dbReference type="PANTHER" id="PTHR31672:SF13">
    <property type="entry name" value="F-BOX PROTEIN CPR30-LIKE"/>
    <property type="match status" value="1"/>
</dbReference>
<proteinExistence type="predicted"/>
<dbReference type="InterPro" id="IPR001810">
    <property type="entry name" value="F-box_dom"/>
</dbReference>
<dbReference type="Pfam" id="PF08268">
    <property type="entry name" value="FBA_3"/>
    <property type="match status" value="1"/>
</dbReference>
<dbReference type="Gene3D" id="2.120.10.80">
    <property type="entry name" value="Kelch-type beta propeller"/>
    <property type="match status" value="1"/>
</dbReference>
<gene>
    <name evidence="3" type="primary">LOC113738970</name>
</gene>
<dbReference type="GeneID" id="113738970"/>
<dbReference type="NCBIfam" id="TIGR01640">
    <property type="entry name" value="F_box_assoc_1"/>
    <property type="match status" value="1"/>
</dbReference>
<dbReference type="OrthoDB" id="1300444at2759"/>
<name>A0A6P6X362_COFAR</name>
<dbReference type="SUPFAM" id="SSF50965">
    <property type="entry name" value="Galactose oxidase, central domain"/>
    <property type="match status" value="1"/>
</dbReference>
<dbReference type="AlphaFoldDB" id="A0A6P6X362"/>
<evidence type="ECO:0000313" key="2">
    <source>
        <dbReference type="Proteomes" id="UP001652660"/>
    </source>
</evidence>
<protein>
    <submittedName>
        <fullName evidence="3">F-box/kelch-repeat protein At3g23880-like</fullName>
    </submittedName>
</protein>